<comment type="pathway">
    <text evidence="1 7">Metabolic intermediate biosynthesis; chorismate biosynthesis; chorismate from D-erythrose 4-phosphate and phosphoenolpyruvate: step 7/7.</text>
</comment>
<comment type="caution">
    <text evidence="7">Lacks conserved residue(s) required for the propagation of feature annotation.</text>
</comment>
<feature type="binding site" evidence="7">
    <location>
        <position position="51"/>
    </location>
    <ligand>
        <name>NADP(+)</name>
        <dbReference type="ChEBI" id="CHEBI:58349"/>
    </ligand>
</feature>
<dbReference type="PROSITE" id="PS00787">
    <property type="entry name" value="CHORISMATE_SYNTHASE_1"/>
    <property type="match status" value="1"/>
</dbReference>
<evidence type="ECO:0000256" key="2">
    <source>
        <dbReference type="ARBA" id="ARBA00008014"/>
    </source>
</evidence>
<keyword evidence="6 7" id="KW-0456">Lyase</keyword>
<feature type="binding site" evidence="7">
    <location>
        <position position="252"/>
    </location>
    <ligand>
        <name>FMN</name>
        <dbReference type="ChEBI" id="CHEBI:58210"/>
    </ligand>
</feature>
<feature type="binding site" evidence="7">
    <location>
        <begin position="267"/>
        <end position="271"/>
    </location>
    <ligand>
        <name>FMN</name>
        <dbReference type="ChEBI" id="CHEBI:58210"/>
    </ligand>
</feature>
<dbReference type="HAMAP" id="MF_00300">
    <property type="entry name" value="Chorismate_synth"/>
    <property type="match status" value="1"/>
</dbReference>
<comment type="caution">
    <text evidence="8">The sequence shown here is derived from an EMBL/GenBank/DDBJ whole genome shotgun (WGS) entry which is preliminary data.</text>
</comment>
<dbReference type="PIRSF" id="PIRSF001456">
    <property type="entry name" value="Chorismate_synth"/>
    <property type="match status" value="1"/>
</dbReference>
<comment type="similarity">
    <text evidence="2 7">Belongs to the chorismate synthase family.</text>
</comment>
<evidence type="ECO:0000313" key="9">
    <source>
        <dbReference type="Proteomes" id="UP001528920"/>
    </source>
</evidence>
<reference evidence="8 9" key="1">
    <citation type="submission" date="2022-01" db="EMBL/GenBank/DDBJ databases">
        <title>Labilibaculum sp. nov, a marine bacterium isolated from Antarctica.</title>
        <authorList>
            <person name="Dai W."/>
        </authorList>
    </citation>
    <scope>NUCLEOTIDE SEQUENCE [LARGE SCALE GENOMIC DNA]</scope>
    <source>
        <strain evidence="8 9">DW002</strain>
    </source>
</reference>
<organism evidence="8 9">
    <name type="scientific">Paralabilibaculum antarcticum</name>
    <dbReference type="NCBI Taxonomy" id="2912572"/>
    <lineage>
        <taxon>Bacteria</taxon>
        <taxon>Pseudomonadati</taxon>
        <taxon>Bacteroidota</taxon>
        <taxon>Bacteroidia</taxon>
        <taxon>Marinilabiliales</taxon>
        <taxon>Marinifilaceae</taxon>
        <taxon>Paralabilibaculum</taxon>
    </lineage>
</organism>
<keyword evidence="7" id="KW-0521">NADP</keyword>
<gene>
    <name evidence="7" type="primary">aroC</name>
    <name evidence="8" type="ORF">L3049_18670</name>
</gene>
<evidence type="ECO:0000256" key="1">
    <source>
        <dbReference type="ARBA" id="ARBA00005044"/>
    </source>
</evidence>
<dbReference type="PROSITE" id="PS00788">
    <property type="entry name" value="CHORISMATE_SYNTHASE_2"/>
    <property type="match status" value="1"/>
</dbReference>
<evidence type="ECO:0000256" key="4">
    <source>
        <dbReference type="ARBA" id="ARBA00022605"/>
    </source>
</evidence>
<comment type="catalytic activity">
    <reaction evidence="7">
        <text>5-O-(1-carboxyvinyl)-3-phosphoshikimate = chorismate + phosphate</text>
        <dbReference type="Rhea" id="RHEA:21020"/>
        <dbReference type="ChEBI" id="CHEBI:29748"/>
        <dbReference type="ChEBI" id="CHEBI:43474"/>
        <dbReference type="ChEBI" id="CHEBI:57701"/>
        <dbReference type="EC" id="4.2.3.5"/>
    </reaction>
</comment>
<keyword evidence="5 7" id="KW-0057">Aromatic amino acid biosynthesis</keyword>
<dbReference type="InterPro" id="IPR020541">
    <property type="entry name" value="Chorismate_synthase_CS"/>
</dbReference>
<keyword evidence="9" id="KW-1185">Reference proteome</keyword>
<dbReference type="Proteomes" id="UP001528920">
    <property type="component" value="Unassembled WGS sequence"/>
</dbReference>
<accession>A0ABT5VX67</accession>
<dbReference type="SUPFAM" id="SSF103263">
    <property type="entry name" value="Chorismate synthase, AroC"/>
    <property type="match status" value="1"/>
</dbReference>
<feature type="binding site" evidence="7">
    <location>
        <position position="46"/>
    </location>
    <ligand>
        <name>NADP(+)</name>
        <dbReference type="ChEBI" id="CHEBI:58349"/>
    </ligand>
</feature>
<evidence type="ECO:0000256" key="3">
    <source>
        <dbReference type="ARBA" id="ARBA00013036"/>
    </source>
</evidence>
<dbReference type="RefSeq" id="WP_275111350.1">
    <property type="nucleotide sequence ID" value="NZ_JAKJSC010000007.1"/>
</dbReference>
<evidence type="ECO:0000256" key="7">
    <source>
        <dbReference type="HAMAP-Rule" id="MF_00300"/>
    </source>
</evidence>
<evidence type="ECO:0000256" key="5">
    <source>
        <dbReference type="ARBA" id="ARBA00023141"/>
    </source>
</evidence>
<protein>
    <recommendedName>
        <fullName evidence="3 7">Chorismate synthase</fullName>
        <shortName evidence="7">CS</shortName>
        <ecNumber evidence="3 7">4.2.3.5</ecNumber>
    </recommendedName>
    <alternativeName>
        <fullName evidence="7">5-enolpyruvylshikimate-3-phosphate phospholyase</fullName>
    </alternativeName>
</protein>
<dbReference type="PANTHER" id="PTHR21085:SF0">
    <property type="entry name" value="CHORISMATE SYNTHASE"/>
    <property type="match status" value="1"/>
</dbReference>
<comment type="function">
    <text evidence="7">Catalyzes the anti-1,4-elimination of the C-3 phosphate and the C-6 proR hydrogen from 5-enolpyruvylshikimate-3-phosphate (EPSP) to yield chorismate, which is the branch point compound that serves as the starting substrate for the three terminal pathways of aromatic amino acid biosynthesis. This reaction introduces a second double bond into the aromatic ring system.</text>
</comment>
<dbReference type="EMBL" id="JAKJSC010000007">
    <property type="protein sequence ID" value="MDE5420018.1"/>
    <property type="molecule type" value="Genomic_DNA"/>
</dbReference>
<keyword evidence="4 7" id="KW-0028">Amino-acid biosynthesis</keyword>
<dbReference type="CDD" id="cd07304">
    <property type="entry name" value="Chorismate_synthase"/>
    <property type="match status" value="1"/>
</dbReference>
<dbReference type="PANTHER" id="PTHR21085">
    <property type="entry name" value="CHORISMATE SYNTHASE"/>
    <property type="match status" value="1"/>
</dbReference>
<dbReference type="EC" id="4.2.3.5" evidence="3 7"/>
<name>A0ABT5VX67_9BACT</name>
<keyword evidence="7" id="KW-0285">Flavoprotein</keyword>
<dbReference type="Pfam" id="PF01264">
    <property type="entry name" value="Chorismate_synt"/>
    <property type="match status" value="1"/>
</dbReference>
<keyword evidence="7" id="KW-0274">FAD</keyword>
<sequence length="327" mass="34536">MNNFGRIFKISIFGESHGKGVGITIDGCPSGISLTEEDLLPDLSRRKSGAKGTTPRIEKDLPNILSGTFKGKTTGAPIIILFHNTNTQSKDYSNLLDTPRPGHADFVAQHKFGKNNDYTGGGHFSGRITLGIVAAGTVAKKILGDVNIDAKLTEIGGKTDFDAAIEEALLEHDSIGGIVECKANNLPIGLGEPFFDSVESMISHLVFAIPATKGIEFGSGFDAAKMTGSEHNDNILSADGKTETNHAAGINGGITNGNEIVFRVAIKPTSSIGVSQKTMNISTSEMEDLLIEGRHDACIALRVPVIVEAVTAIALADLKLLDKARKA</sequence>
<comment type="subunit">
    <text evidence="7">Homotetramer.</text>
</comment>
<feature type="binding site" evidence="7">
    <location>
        <position position="294"/>
    </location>
    <ligand>
        <name>FMN</name>
        <dbReference type="ChEBI" id="CHEBI:58210"/>
    </ligand>
</feature>
<evidence type="ECO:0000256" key="6">
    <source>
        <dbReference type="ARBA" id="ARBA00023239"/>
    </source>
</evidence>
<keyword evidence="7" id="KW-0288">FMN</keyword>
<comment type="cofactor">
    <cofactor evidence="7">
        <name>FMNH2</name>
        <dbReference type="ChEBI" id="CHEBI:57618"/>
    </cofactor>
    <text evidence="7">Reduced FMN (FMNH(2)).</text>
</comment>
<dbReference type="InterPro" id="IPR035904">
    <property type="entry name" value="Chorismate_synth_AroC_sf"/>
</dbReference>
<evidence type="ECO:0000313" key="8">
    <source>
        <dbReference type="EMBL" id="MDE5420018.1"/>
    </source>
</evidence>
<dbReference type="InterPro" id="IPR000453">
    <property type="entry name" value="Chorismate_synth"/>
</dbReference>
<proteinExistence type="inferred from homology"/>
<feature type="binding site" evidence="7">
    <location>
        <begin position="123"/>
        <end position="125"/>
    </location>
    <ligand>
        <name>FMN</name>
        <dbReference type="ChEBI" id="CHEBI:58210"/>
    </ligand>
</feature>
<dbReference type="Gene3D" id="3.60.150.10">
    <property type="entry name" value="Chorismate synthase AroC"/>
    <property type="match status" value="2"/>
</dbReference>